<evidence type="ECO:0000256" key="9">
    <source>
        <dbReference type="ARBA" id="ARBA00023180"/>
    </source>
</evidence>
<evidence type="ECO:0000313" key="14">
    <source>
        <dbReference type="Proteomes" id="UP000183832"/>
    </source>
</evidence>
<dbReference type="FunFam" id="4.10.400.10:FF:000034">
    <property type="entry name" value="Low-density lipoprotein receptor-related protein 2"/>
    <property type="match status" value="1"/>
</dbReference>
<organism evidence="13 14">
    <name type="scientific">Clunio marinus</name>
    <dbReference type="NCBI Taxonomy" id="568069"/>
    <lineage>
        <taxon>Eukaryota</taxon>
        <taxon>Metazoa</taxon>
        <taxon>Ecdysozoa</taxon>
        <taxon>Arthropoda</taxon>
        <taxon>Hexapoda</taxon>
        <taxon>Insecta</taxon>
        <taxon>Pterygota</taxon>
        <taxon>Neoptera</taxon>
        <taxon>Endopterygota</taxon>
        <taxon>Diptera</taxon>
        <taxon>Nematocera</taxon>
        <taxon>Chironomoidea</taxon>
        <taxon>Chironomidae</taxon>
        <taxon>Clunio</taxon>
    </lineage>
</organism>
<proteinExistence type="predicted"/>
<evidence type="ECO:0000256" key="3">
    <source>
        <dbReference type="ARBA" id="ARBA00022729"/>
    </source>
</evidence>
<dbReference type="SUPFAM" id="SSF82671">
    <property type="entry name" value="SEA domain"/>
    <property type="match status" value="1"/>
</dbReference>
<dbReference type="InterPro" id="IPR023415">
    <property type="entry name" value="LDLR_class-A_CS"/>
</dbReference>
<evidence type="ECO:0000259" key="12">
    <source>
        <dbReference type="Pfam" id="PF01390"/>
    </source>
</evidence>
<feature type="disulfide bond" evidence="10">
    <location>
        <begin position="335"/>
        <end position="350"/>
    </location>
</feature>
<feature type="domain" description="SEA" evidence="12">
    <location>
        <begin position="164"/>
        <end position="240"/>
    </location>
</feature>
<dbReference type="InterPro" id="IPR051221">
    <property type="entry name" value="LDLR-related"/>
</dbReference>
<feature type="compositionally biased region" description="Acidic residues" evidence="11">
    <location>
        <begin position="129"/>
        <end position="139"/>
    </location>
</feature>
<protein>
    <submittedName>
        <fullName evidence="13">CLUMA_CG012991, isoform A</fullName>
    </submittedName>
</protein>
<evidence type="ECO:0000256" key="8">
    <source>
        <dbReference type="ARBA" id="ARBA00023170"/>
    </source>
</evidence>
<evidence type="ECO:0000256" key="2">
    <source>
        <dbReference type="ARBA" id="ARBA00022692"/>
    </source>
</evidence>
<dbReference type="EMBL" id="CVRI01000052">
    <property type="protein sequence ID" value="CRK99753.1"/>
    <property type="molecule type" value="Genomic_DNA"/>
</dbReference>
<comment type="caution">
    <text evidence="10">Lacks conserved residue(s) required for the propagation of feature annotation.</text>
</comment>
<keyword evidence="4" id="KW-0677">Repeat</keyword>
<feature type="disulfide bond" evidence="10">
    <location>
        <begin position="525"/>
        <end position="540"/>
    </location>
</feature>
<evidence type="ECO:0000313" key="13">
    <source>
        <dbReference type="EMBL" id="CRK99753.1"/>
    </source>
</evidence>
<keyword evidence="6" id="KW-0472">Membrane</keyword>
<sequence length="554" mass="63325">MIIDLINNSIVFQKPDADLTFDDSLGNVLSDGKVSNHVNENSRTKLVSKRSVSDDSDKLKVNDNQNESDQSWLSRMKRSFSSFFTKGDDKIVEKRDSNEKLKDINKNDIKLEDLNMEYKNPIRRRRQYEDEEDDDEDNEIASGDHDTTPDPDPITPLITVKDDKYFRLKLTVKEIWNDNFKDKSSTEFIELAKALKDDIELLYEQQNNEGTTIMAQVVQVRKTDDIFEIYVTIDIAAEANKINGNELRDIIYNEVKEYHKIGSQTIDLKEFYITNLEGYAKGEQEYNASPIVADSEENENEIEEDVEPEDYEGERCSEDQFTCKNSQCISVDQRCDGKQHCSDGSDELNCAISKPSESERLKELNNTDYEYEDVLSRLQPDHHNPTTRNPLEDEETIEHDENILVDENLISGEVPEAEEIYDKCRGDDKFRCGLSSVFICEIEHCDGTKNCPDGEDEENCPTSDKAIFDDSEASGEEPERETEKVKDSEALEFEHEADVDEYPDECGAGEFSCDTSRCIPESKRCDQINDCDDNSDETNCPEPSTISPIAGECF</sequence>
<comment type="subcellular location">
    <subcellularLocation>
        <location evidence="1">Membrane</location>
        <topology evidence="1">Single-pass membrane protein</topology>
    </subcellularLocation>
</comment>
<dbReference type="Proteomes" id="UP000183832">
    <property type="component" value="Unassembled WGS sequence"/>
</dbReference>
<dbReference type="STRING" id="568069.A0A1J1IMQ6"/>
<feature type="region of interest" description="Disordered" evidence="11">
    <location>
        <begin position="534"/>
        <end position="554"/>
    </location>
</feature>
<dbReference type="GO" id="GO:0005886">
    <property type="term" value="C:plasma membrane"/>
    <property type="evidence" value="ECO:0007669"/>
    <property type="project" value="TreeGrafter"/>
</dbReference>
<dbReference type="GO" id="GO:0043235">
    <property type="term" value="C:receptor complex"/>
    <property type="evidence" value="ECO:0007669"/>
    <property type="project" value="TreeGrafter"/>
</dbReference>
<dbReference type="Pfam" id="PF01390">
    <property type="entry name" value="SEA"/>
    <property type="match status" value="1"/>
</dbReference>
<keyword evidence="3" id="KW-0732">Signal</keyword>
<keyword evidence="8" id="KW-0675">Receptor</keyword>
<evidence type="ECO:0000256" key="1">
    <source>
        <dbReference type="ARBA" id="ARBA00004167"/>
    </source>
</evidence>
<evidence type="ECO:0000256" key="10">
    <source>
        <dbReference type="PROSITE-ProRule" id="PRU00124"/>
    </source>
</evidence>
<keyword evidence="2" id="KW-0812">Transmembrane</keyword>
<evidence type="ECO:0000256" key="6">
    <source>
        <dbReference type="ARBA" id="ARBA00023136"/>
    </source>
</evidence>
<feature type="region of interest" description="Disordered" evidence="11">
    <location>
        <begin position="122"/>
        <end position="154"/>
    </location>
</feature>
<dbReference type="InterPro" id="IPR000082">
    <property type="entry name" value="SEA_dom"/>
</dbReference>
<dbReference type="CDD" id="cd00112">
    <property type="entry name" value="LDLa"/>
    <property type="match status" value="3"/>
</dbReference>
<dbReference type="Pfam" id="PF00057">
    <property type="entry name" value="Ldl_recept_a"/>
    <property type="match status" value="2"/>
</dbReference>
<keyword evidence="9" id="KW-0325">Glycoprotein</keyword>
<feature type="compositionally biased region" description="Polar residues" evidence="11">
    <location>
        <begin position="537"/>
        <end position="547"/>
    </location>
</feature>
<feature type="disulfide bond" evidence="10">
    <location>
        <begin position="323"/>
        <end position="341"/>
    </location>
</feature>
<dbReference type="PANTHER" id="PTHR22722">
    <property type="entry name" value="LOW-DENSITY LIPOPROTEIN RECEPTOR-RELATED PROTEIN 2-RELATED"/>
    <property type="match status" value="1"/>
</dbReference>
<evidence type="ECO:0000256" key="7">
    <source>
        <dbReference type="ARBA" id="ARBA00023157"/>
    </source>
</evidence>
<dbReference type="PRINTS" id="PR00261">
    <property type="entry name" value="LDLRECEPTOR"/>
</dbReference>
<feature type="region of interest" description="Disordered" evidence="11">
    <location>
        <begin position="44"/>
        <end position="72"/>
    </location>
</feature>
<dbReference type="Gene3D" id="4.10.400.10">
    <property type="entry name" value="Low-density Lipoprotein Receptor"/>
    <property type="match status" value="3"/>
</dbReference>
<dbReference type="SMART" id="SM00192">
    <property type="entry name" value="LDLa"/>
    <property type="match status" value="3"/>
</dbReference>
<feature type="disulfide bond" evidence="10">
    <location>
        <begin position="445"/>
        <end position="460"/>
    </location>
</feature>
<keyword evidence="14" id="KW-1185">Reference proteome</keyword>
<feature type="disulfide bond" evidence="10">
    <location>
        <begin position="316"/>
        <end position="328"/>
    </location>
</feature>
<dbReference type="PROSITE" id="PS01209">
    <property type="entry name" value="LDLRA_1"/>
    <property type="match status" value="2"/>
</dbReference>
<accession>A0A1J1IMQ6</accession>
<dbReference type="InterPro" id="IPR002172">
    <property type="entry name" value="LDrepeatLR_classA_rpt"/>
</dbReference>
<evidence type="ECO:0000256" key="4">
    <source>
        <dbReference type="ARBA" id="ARBA00022737"/>
    </source>
</evidence>
<dbReference type="OrthoDB" id="9988974at2759"/>
<feature type="disulfide bond" evidence="10">
    <location>
        <begin position="513"/>
        <end position="531"/>
    </location>
</feature>
<feature type="compositionally biased region" description="Acidic residues" evidence="11">
    <location>
        <begin position="469"/>
        <end position="480"/>
    </location>
</feature>
<dbReference type="PROSITE" id="PS50068">
    <property type="entry name" value="LDLRA_2"/>
    <property type="match status" value="3"/>
</dbReference>
<feature type="disulfide bond" evidence="10">
    <location>
        <begin position="506"/>
        <end position="518"/>
    </location>
</feature>
<feature type="region of interest" description="Disordered" evidence="11">
    <location>
        <begin position="451"/>
        <end position="487"/>
    </location>
</feature>
<dbReference type="SUPFAM" id="SSF57424">
    <property type="entry name" value="LDL receptor-like module"/>
    <property type="match status" value="2"/>
</dbReference>
<dbReference type="AlphaFoldDB" id="A0A1J1IMQ6"/>
<name>A0A1J1IMQ6_9DIPT</name>
<keyword evidence="5" id="KW-1133">Transmembrane helix</keyword>
<evidence type="ECO:0000256" key="11">
    <source>
        <dbReference type="SAM" id="MobiDB-lite"/>
    </source>
</evidence>
<reference evidence="13 14" key="1">
    <citation type="submission" date="2015-04" db="EMBL/GenBank/DDBJ databases">
        <authorList>
            <person name="Syromyatnikov M.Y."/>
            <person name="Popov V.N."/>
        </authorList>
    </citation>
    <scope>NUCLEOTIDE SEQUENCE [LARGE SCALE GENOMIC DNA]</scope>
</reference>
<evidence type="ECO:0000256" key="5">
    <source>
        <dbReference type="ARBA" id="ARBA00022989"/>
    </source>
</evidence>
<keyword evidence="7 10" id="KW-1015">Disulfide bond</keyword>
<gene>
    <name evidence="13" type="ORF">CLUMA_CG012991</name>
</gene>
<feature type="compositionally biased region" description="Basic and acidic residues" evidence="11">
    <location>
        <begin position="51"/>
        <end position="61"/>
    </location>
</feature>
<dbReference type="InterPro" id="IPR036364">
    <property type="entry name" value="SEA_dom_sf"/>
</dbReference>
<dbReference type="InterPro" id="IPR036055">
    <property type="entry name" value="LDL_receptor-like_sf"/>
</dbReference>